<dbReference type="HAMAP" id="MF_01216">
    <property type="entry name" value="Azoreductase_type1"/>
    <property type="match status" value="1"/>
</dbReference>
<comment type="cofactor">
    <cofactor evidence="6">
        <name>FMN</name>
        <dbReference type="ChEBI" id="CHEBI:58210"/>
    </cofactor>
    <text evidence="6">Binds 1 FMN per subunit.</text>
</comment>
<comment type="catalytic activity">
    <reaction evidence="5">
        <text>N,N-dimethyl-1,4-phenylenediamine + anthranilate + 2 NAD(+) = 2-(4-dimethylaminophenyl)diazenylbenzoate + 2 NADH + 2 H(+)</text>
        <dbReference type="Rhea" id="RHEA:55872"/>
        <dbReference type="ChEBI" id="CHEBI:15378"/>
        <dbReference type="ChEBI" id="CHEBI:15783"/>
        <dbReference type="ChEBI" id="CHEBI:16567"/>
        <dbReference type="ChEBI" id="CHEBI:57540"/>
        <dbReference type="ChEBI" id="CHEBI:57945"/>
        <dbReference type="ChEBI" id="CHEBI:71579"/>
        <dbReference type="EC" id="1.7.1.17"/>
    </reaction>
    <physiologicalReaction direction="right-to-left" evidence="5">
        <dbReference type="Rhea" id="RHEA:55874"/>
    </physiologicalReaction>
</comment>
<evidence type="ECO:0000256" key="3">
    <source>
        <dbReference type="ARBA" id="ARBA00023002"/>
    </source>
</evidence>
<dbReference type="InterPro" id="IPR023048">
    <property type="entry name" value="NADH:quinone_OxRdtase_FMN_depd"/>
</dbReference>
<dbReference type="InterPro" id="IPR029039">
    <property type="entry name" value="Flavoprotein-like_sf"/>
</dbReference>
<dbReference type="Gene3D" id="3.40.50.360">
    <property type="match status" value="1"/>
</dbReference>
<feature type="binding site" evidence="6">
    <location>
        <position position="11"/>
    </location>
    <ligand>
        <name>FMN</name>
        <dbReference type="ChEBI" id="CHEBI:58210"/>
    </ligand>
</feature>
<comment type="catalytic activity">
    <reaction evidence="6">
        <text>2 a quinone + NADH + H(+) = 2 a 1,4-benzosemiquinone + NAD(+)</text>
        <dbReference type="Rhea" id="RHEA:65952"/>
        <dbReference type="ChEBI" id="CHEBI:15378"/>
        <dbReference type="ChEBI" id="CHEBI:57540"/>
        <dbReference type="ChEBI" id="CHEBI:57945"/>
        <dbReference type="ChEBI" id="CHEBI:132124"/>
        <dbReference type="ChEBI" id="CHEBI:134225"/>
    </reaction>
</comment>
<comment type="function">
    <text evidence="6">Also exhibits azoreductase activity. Catalyzes the reductive cleavage of the azo bond in aromatic azo compounds to the corresponding amines.</text>
</comment>
<proteinExistence type="inferred from homology"/>
<dbReference type="InterPro" id="IPR003680">
    <property type="entry name" value="Flavodoxin_fold"/>
</dbReference>
<evidence type="ECO:0000313" key="8">
    <source>
        <dbReference type="EMBL" id="MCV2403221.1"/>
    </source>
</evidence>
<feature type="binding site" evidence="6">
    <location>
        <begin position="87"/>
        <end position="90"/>
    </location>
    <ligand>
        <name>FMN</name>
        <dbReference type="ChEBI" id="CHEBI:58210"/>
    </ligand>
</feature>
<comment type="caution">
    <text evidence="8">The sequence shown here is derived from an EMBL/GenBank/DDBJ whole genome shotgun (WGS) entry which is preliminary data.</text>
</comment>
<evidence type="ECO:0000256" key="1">
    <source>
        <dbReference type="ARBA" id="ARBA00022630"/>
    </source>
</evidence>
<evidence type="ECO:0000256" key="5">
    <source>
        <dbReference type="ARBA" id="ARBA00048542"/>
    </source>
</evidence>
<keyword evidence="1 6" id="KW-0285">Flavoprotein</keyword>
<keyword evidence="9" id="KW-1185">Reference proteome</keyword>
<comment type="caution">
    <text evidence="6">Lacks conserved residue(s) required for the propagation of feature annotation.</text>
</comment>
<dbReference type="EC" id="1.7.1.17" evidence="6"/>
<feature type="domain" description="Flavodoxin-like fold" evidence="7">
    <location>
        <begin position="4"/>
        <end position="188"/>
    </location>
</feature>
<reference evidence="8 9" key="1">
    <citation type="submission" date="2022-10" db="EMBL/GenBank/DDBJ databases">
        <title>Marinomonas transparenta sp. nov. and Marinomonas sargassi sp. nov., isolated from marine alga (Sargassum natans (L.) Gaillon).</title>
        <authorList>
            <person name="Wang Y."/>
        </authorList>
    </citation>
    <scope>NUCLEOTIDE SEQUENCE [LARGE SCALE GENOMIC DNA]</scope>
    <source>
        <strain evidence="8 9">C2222</strain>
    </source>
</reference>
<comment type="function">
    <text evidence="6">Quinone reductase that provides resistance to thiol-specific stress caused by electrophilic quinones.</text>
</comment>
<keyword evidence="4 6" id="KW-0520">NAD</keyword>
<accession>A0ABT2YTL8</accession>
<protein>
    <recommendedName>
        <fullName evidence="6">FMN dependent NADH:quinone oxidoreductase</fullName>
        <ecNumber evidence="6">1.6.5.-</ecNumber>
    </recommendedName>
    <alternativeName>
        <fullName evidence="6">Azo-dye reductase</fullName>
    </alternativeName>
    <alternativeName>
        <fullName evidence="6">FMN-dependent NADH-azo compound oxidoreductase</fullName>
    </alternativeName>
    <alternativeName>
        <fullName evidence="6">FMN-dependent NADH-azoreductase</fullName>
        <ecNumber evidence="6">1.7.1.17</ecNumber>
    </alternativeName>
</protein>
<evidence type="ECO:0000256" key="6">
    <source>
        <dbReference type="HAMAP-Rule" id="MF_01216"/>
    </source>
</evidence>
<gene>
    <name evidence="6" type="primary">azoR</name>
    <name evidence="8" type="ORF">OFY17_10055</name>
</gene>
<evidence type="ECO:0000256" key="2">
    <source>
        <dbReference type="ARBA" id="ARBA00022643"/>
    </source>
</evidence>
<dbReference type="Pfam" id="PF02525">
    <property type="entry name" value="Flavodoxin_2"/>
    <property type="match status" value="1"/>
</dbReference>
<dbReference type="PANTHER" id="PTHR43741">
    <property type="entry name" value="FMN-DEPENDENT NADH-AZOREDUCTASE 1"/>
    <property type="match status" value="1"/>
</dbReference>
<comment type="similarity">
    <text evidence="6">Belongs to the azoreductase type 1 family.</text>
</comment>
<dbReference type="InterPro" id="IPR050104">
    <property type="entry name" value="FMN-dep_NADH:Q_OxRdtase_AzoR1"/>
</dbReference>
<dbReference type="PANTHER" id="PTHR43741:SF2">
    <property type="entry name" value="FMN-DEPENDENT NADH:QUINONE OXIDOREDUCTASE"/>
    <property type="match status" value="1"/>
</dbReference>
<dbReference type="SUPFAM" id="SSF52218">
    <property type="entry name" value="Flavoproteins"/>
    <property type="match status" value="1"/>
</dbReference>
<feature type="binding site" evidence="6">
    <location>
        <begin position="131"/>
        <end position="134"/>
    </location>
    <ligand>
        <name>FMN</name>
        <dbReference type="ChEBI" id="CHEBI:58210"/>
    </ligand>
</feature>
<dbReference type="EC" id="1.6.5.-" evidence="6"/>
<keyword evidence="3 6" id="KW-0560">Oxidoreductase</keyword>
<sequence>MSQNILTIEASLFGQQGVSTELLKVLQDHLSSLLPEPELVTRNVMDGSLPHFDGNTMASIGEGKAELADTLIEEVKAADYLLLAAPMYNFSVPSQLKSWFDHIARAGVTFQYTDEGPVGLLSDKKVYVVLSFGGKHKDQVTDTQSSFLKTMLGFIGLKDVEFIYAEGLAMGDESKQQSIANAKQQIMALTV</sequence>
<organism evidence="8 9">
    <name type="scientific">Marinomonas sargassi</name>
    <dbReference type="NCBI Taxonomy" id="2984494"/>
    <lineage>
        <taxon>Bacteria</taxon>
        <taxon>Pseudomonadati</taxon>
        <taxon>Pseudomonadota</taxon>
        <taxon>Gammaproteobacteria</taxon>
        <taxon>Oceanospirillales</taxon>
        <taxon>Oceanospirillaceae</taxon>
        <taxon>Marinomonas</taxon>
    </lineage>
</organism>
<comment type="subunit">
    <text evidence="6">Homodimer.</text>
</comment>
<evidence type="ECO:0000259" key="7">
    <source>
        <dbReference type="Pfam" id="PF02525"/>
    </source>
</evidence>
<evidence type="ECO:0000256" key="4">
    <source>
        <dbReference type="ARBA" id="ARBA00023027"/>
    </source>
</evidence>
<dbReference type="Proteomes" id="UP001209713">
    <property type="component" value="Unassembled WGS sequence"/>
</dbReference>
<dbReference type="RefSeq" id="WP_263530601.1">
    <property type="nucleotide sequence ID" value="NZ_JAOVZB010000004.1"/>
</dbReference>
<name>A0ABT2YTL8_9GAMM</name>
<dbReference type="EMBL" id="JAOVZB010000004">
    <property type="protein sequence ID" value="MCV2403221.1"/>
    <property type="molecule type" value="Genomic_DNA"/>
</dbReference>
<evidence type="ECO:0000313" key="9">
    <source>
        <dbReference type="Proteomes" id="UP001209713"/>
    </source>
</evidence>
<keyword evidence="2 6" id="KW-0288">FMN</keyword>